<dbReference type="AlphaFoldDB" id="A0A060HSN0"/>
<dbReference type="EMBL" id="CP006986">
    <property type="protein sequence ID" value="AIC25918.1"/>
    <property type="molecule type" value="Genomic_DNA"/>
</dbReference>
<reference evidence="2 3" key="1">
    <citation type="submission" date="2013-12" db="EMBL/GenBank/DDBJ databases">
        <title>Complete genome sequence of Rhizobium etli bv. mimosae IE4771.</title>
        <authorList>
            <person name="Bustos P."/>
            <person name="Santamaria R.I."/>
            <person name="Lozano L."/>
            <person name="Ormeno-Orrillo E."/>
            <person name="Rogel M.A."/>
            <person name="Romero D."/>
            <person name="Cevallos M.A."/>
            <person name="Martinez-Romero E."/>
            <person name="Gonzalez V."/>
        </authorList>
    </citation>
    <scope>NUCLEOTIDE SEQUENCE [LARGE SCALE GENOMIC DNA]</scope>
    <source>
        <strain evidence="2 3">IE4771</strain>
    </source>
</reference>
<name>A0A060HSN0_RHIET</name>
<protein>
    <submittedName>
        <fullName evidence="2">Uncharacterized protein</fullName>
    </submittedName>
</protein>
<evidence type="ECO:0000313" key="2">
    <source>
        <dbReference type="EMBL" id="AIC25918.1"/>
    </source>
</evidence>
<evidence type="ECO:0000313" key="3">
    <source>
        <dbReference type="Proteomes" id="UP000027180"/>
    </source>
</evidence>
<proteinExistence type="predicted"/>
<dbReference type="KEGG" id="rei:IE4771_CH00762"/>
<sequence>MTRNARRARAIAITQAKPDIRMAVLRYLMLAAGATAASLALLLAHLL</sequence>
<keyword evidence="1" id="KW-0812">Transmembrane</keyword>
<keyword evidence="1" id="KW-0472">Membrane</keyword>
<dbReference type="RefSeq" id="WP_170961360.1">
    <property type="nucleotide sequence ID" value="NZ_CP006986.1"/>
</dbReference>
<dbReference type="HOGENOM" id="CLU_216678_0_0_5"/>
<feature type="transmembrane region" description="Helical" evidence="1">
    <location>
        <begin position="27"/>
        <end position="46"/>
    </location>
</feature>
<organism evidence="2 3">
    <name type="scientific">Rhizobium etli bv. mimosae str. IE4771</name>
    <dbReference type="NCBI Taxonomy" id="1432050"/>
    <lineage>
        <taxon>Bacteria</taxon>
        <taxon>Pseudomonadati</taxon>
        <taxon>Pseudomonadota</taxon>
        <taxon>Alphaproteobacteria</taxon>
        <taxon>Hyphomicrobiales</taxon>
        <taxon>Rhizobiaceae</taxon>
        <taxon>Rhizobium/Agrobacterium group</taxon>
        <taxon>Rhizobium</taxon>
    </lineage>
</organism>
<evidence type="ECO:0000256" key="1">
    <source>
        <dbReference type="SAM" id="Phobius"/>
    </source>
</evidence>
<dbReference type="Proteomes" id="UP000027180">
    <property type="component" value="Chromosome"/>
</dbReference>
<gene>
    <name evidence="2" type="ORF">IE4771_CH00762</name>
</gene>
<accession>A0A060HSN0</accession>
<keyword evidence="1" id="KW-1133">Transmembrane helix</keyword>